<evidence type="ECO:0000256" key="3">
    <source>
        <dbReference type="ARBA" id="ARBA00023015"/>
    </source>
</evidence>
<feature type="domain" description="TAFII28-like protein" evidence="8">
    <location>
        <begin position="402"/>
        <end position="473"/>
    </location>
</feature>
<comment type="subcellular location">
    <subcellularLocation>
        <location evidence="1">Nucleus</location>
    </subcellularLocation>
</comment>
<feature type="compositionally biased region" description="Basic and acidic residues" evidence="7">
    <location>
        <begin position="391"/>
        <end position="400"/>
    </location>
</feature>
<feature type="compositionally biased region" description="Acidic residues" evidence="7">
    <location>
        <begin position="366"/>
        <end position="379"/>
    </location>
</feature>
<dbReference type="Pfam" id="PF04719">
    <property type="entry name" value="TAFII28"/>
    <property type="match status" value="1"/>
</dbReference>
<dbReference type="GO" id="GO:0051123">
    <property type="term" value="P:RNA polymerase II preinitiation complex assembly"/>
    <property type="evidence" value="ECO:0007669"/>
    <property type="project" value="InterPro"/>
</dbReference>
<feature type="compositionally biased region" description="Basic and acidic residues" evidence="7">
    <location>
        <begin position="646"/>
        <end position="657"/>
    </location>
</feature>
<feature type="compositionally biased region" description="Polar residues" evidence="7">
    <location>
        <begin position="293"/>
        <end position="303"/>
    </location>
</feature>
<evidence type="ECO:0000256" key="1">
    <source>
        <dbReference type="ARBA" id="ARBA00004123"/>
    </source>
</evidence>
<dbReference type="InterPro" id="IPR006809">
    <property type="entry name" value="TAFII28_dom"/>
</dbReference>
<dbReference type="SUPFAM" id="SSF47113">
    <property type="entry name" value="Histone-fold"/>
    <property type="match status" value="1"/>
</dbReference>
<dbReference type="Pfam" id="PF12796">
    <property type="entry name" value="Ank_2"/>
    <property type="match status" value="1"/>
</dbReference>
<dbReference type="InterPro" id="IPR002110">
    <property type="entry name" value="Ankyrin_rpt"/>
</dbReference>
<dbReference type="InterPro" id="IPR009072">
    <property type="entry name" value="Histone-fold"/>
</dbReference>
<dbReference type="SMART" id="SM00248">
    <property type="entry name" value="ANK"/>
    <property type="match status" value="2"/>
</dbReference>
<dbReference type="AlphaFoldDB" id="A0A1J9R499"/>
<evidence type="ECO:0000256" key="2">
    <source>
        <dbReference type="ARBA" id="ARBA00009788"/>
    </source>
</evidence>
<organism evidence="9 10">
    <name type="scientific">Diplodia corticola</name>
    <dbReference type="NCBI Taxonomy" id="236234"/>
    <lineage>
        <taxon>Eukaryota</taxon>
        <taxon>Fungi</taxon>
        <taxon>Dikarya</taxon>
        <taxon>Ascomycota</taxon>
        <taxon>Pezizomycotina</taxon>
        <taxon>Dothideomycetes</taxon>
        <taxon>Dothideomycetes incertae sedis</taxon>
        <taxon>Botryosphaeriales</taxon>
        <taxon>Botryosphaeriaceae</taxon>
        <taxon>Diplodia</taxon>
    </lineage>
</organism>
<name>A0A1J9R499_9PEZI</name>
<dbReference type="CDD" id="cd08048">
    <property type="entry name" value="HFD_TAF11"/>
    <property type="match status" value="1"/>
</dbReference>
<dbReference type="GO" id="GO:0046982">
    <property type="term" value="F:protein heterodimerization activity"/>
    <property type="evidence" value="ECO:0007669"/>
    <property type="project" value="InterPro"/>
</dbReference>
<dbReference type="PROSITE" id="PS50297">
    <property type="entry name" value="ANK_REP_REGION"/>
    <property type="match status" value="2"/>
</dbReference>
<keyword evidence="6" id="KW-0040">ANK repeat</keyword>
<dbReference type="PANTHER" id="PTHR13218:SF8">
    <property type="entry name" value="TRANSCRIPTION INITIATION FACTOR TFIID SUBUNIT 11"/>
    <property type="match status" value="1"/>
</dbReference>
<sequence>MDLPANTEARPPAHDGTCDAPPAKESTTGSSAPRDVNELPPAALELAAKLFDLARAGDTSTLQAYLDAGIPPNLTNHQGDTLLMLAAYHGRSEVVRVLLSKGADPNVINGRGQSPLAGAVFKGHGEVVKVLVEGGGDAEAGTPNAKDTAVMFKREELFEVLGVEPGREVPGMMLGREERARWINVRQIIYELEVVGNCVKCSGVGKTRLSPTGSFHFGAVVCTFRPARVTQSSPATSPTTSPPPHLLTHNTPSTRLQLPAMASPPSGYNLTKKRPSISGPLPPNPSKRRKPSTGPSGLRQTSFPPEESGRAEFSRSPSVDSTYTTNTNTTRKKGKKGKGGDDDVRSTTGTSVRGGKAGAGDGADKADEEEEADQEEGGEALDAVLEGQGEADEKQEKEHLRMLVDRLDPDQSDRYAKYRAVKLKKETVRKITNQTLSQSVPQSVVTTINSYTKVFIGSLIERARTVQQEWQAVAEYAPIDDPRLPANQPPPPQQTPPTPQQQQQPPQAPPPPSPAAAQTPGAYHNPYGYQHLHPSYNPNPYSNIRIPPPPSASTSPAPPNSTHAPSSPAVASSGTPSPAPGATTAPTSTNGTGNPNSAQTPTPNASQDTTLPASSGGTNATDTMDVDDSDTKAGKLIPADAPLSERLAERDRGPLTPDHLREALRRYKKDREGGAMGFLGLSLEGRERTAGRMGGRRLFK</sequence>
<evidence type="ECO:0000256" key="4">
    <source>
        <dbReference type="ARBA" id="ARBA00023163"/>
    </source>
</evidence>
<dbReference type="PROSITE" id="PS50088">
    <property type="entry name" value="ANK_REPEAT"/>
    <property type="match status" value="2"/>
</dbReference>
<feature type="compositionally biased region" description="Polar residues" evidence="7">
    <location>
        <begin position="599"/>
        <end position="622"/>
    </location>
</feature>
<feature type="compositionally biased region" description="Low complexity" evidence="7">
    <location>
        <begin position="560"/>
        <end position="598"/>
    </location>
</feature>
<keyword evidence="3" id="KW-0805">Transcription regulation</keyword>
<dbReference type="PANTHER" id="PTHR13218">
    <property type="entry name" value="TRANSCRIPTION INITIATION FACTOR TFIID SUBUNIT 11-RELATED"/>
    <property type="match status" value="1"/>
</dbReference>
<keyword evidence="4" id="KW-0804">Transcription</keyword>
<dbReference type="InterPro" id="IPR036770">
    <property type="entry name" value="Ankyrin_rpt-contain_sf"/>
</dbReference>
<evidence type="ECO:0000313" key="10">
    <source>
        <dbReference type="Proteomes" id="UP000183809"/>
    </source>
</evidence>
<dbReference type="Gene3D" id="1.25.40.20">
    <property type="entry name" value="Ankyrin repeat-containing domain"/>
    <property type="match status" value="1"/>
</dbReference>
<feature type="region of interest" description="Disordered" evidence="7">
    <location>
        <begin position="1"/>
        <end position="37"/>
    </location>
</feature>
<evidence type="ECO:0000259" key="8">
    <source>
        <dbReference type="Pfam" id="PF04719"/>
    </source>
</evidence>
<dbReference type="SUPFAM" id="SSF48403">
    <property type="entry name" value="Ankyrin repeat"/>
    <property type="match status" value="1"/>
</dbReference>
<comment type="similarity">
    <text evidence="2">Belongs to the TAF11 family.</text>
</comment>
<feature type="region of interest" description="Disordered" evidence="7">
    <location>
        <begin position="480"/>
        <end position="657"/>
    </location>
</feature>
<feature type="region of interest" description="Disordered" evidence="7">
    <location>
        <begin position="229"/>
        <end position="400"/>
    </location>
</feature>
<evidence type="ECO:0000313" key="9">
    <source>
        <dbReference type="EMBL" id="OJD36278.1"/>
    </source>
</evidence>
<accession>A0A1J9R499</accession>
<dbReference type="Gene3D" id="1.10.20.10">
    <property type="entry name" value="Histone, subunit A"/>
    <property type="match status" value="1"/>
</dbReference>
<keyword evidence="10" id="KW-1185">Reference proteome</keyword>
<proteinExistence type="inferred from homology"/>
<dbReference type="OrthoDB" id="28335at2759"/>
<feature type="repeat" description="ANK" evidence="6">
    <location>
        <begin position="78"/>
        <end position="110"/>
    </location>
</feature>
<gene>
    <name evidence="9" type="ORF">BKCO1_12000148</name>
</gene>
<keyword evidence="5" id="KW-0539">Nucleus</keyword>
<dbReference type="Proteomes" id="UP000183809">
    <property type="component" value="Unassembled WGS sequence"/>
</dbReference>
<evidence type="ECO:0000256" key="7">
    <source>
        <dbReference type="SAM" id="MobiDB-lite"/>
    </source>
</evidence>
<dbReference type="STRING" id="236234.A0A1J9R499"/>
<protein>
    <submittedName>
        <fullName evidence="9">Ankyrin</fullName>
    </submittedName>
</protein>
<dbReference type="GeneID" id="31010901"/>
<feature type="compositionally biased region" description="Pro residues" evidence="7">
    <location>
        <begin position="487"/>
        <end position="499"/>
    </location>
</feature>
<evidence type="ECO:0000256" key="6">
    <source>
        <dbReference type="PROSITE-ProRule" id="PRU00023"/>
    </source>
</evidence>
<evidence type="ECO:0000256" key="5">
    <source>
        <dbReference type="ARBA" id="ARBA00023242"/>
    </source>
</evidence>
<dbReference type="GO" id="GO:0016251">
    <property type="term" value="F:RNA polymerase II general transcription initiation factor activity"/>
    <property type="evidence" value="ECO:0007669"/>
    <property type="project" value="TreeGrafter"/>
</dbReference>
<dbReference type="GO" id="GO:0005669">
    <property type="term" value="C:transcription factor TFIID complex"/>
    <property type="evidence" value="ECO:0007669"/>
    <property type="project" value="InterPro"/>
</dbReference>
<feature type="compositionally biased region" description="Pro residues" evidence="7">
    <location>
        <begin position="546"/>
        <end position="559"/>
    </location>
</feature>
<reference evidence="9 10" key="1">
    <citation type="submission" date="2016-10" db="EMBL/GenBank/DDBJ databases">
        <title>Proteomics and genomics reveal pathogen-plant mechanisms compatible with a hemibiotrophic lifestyle of Diplodia corticola.</title>
        <authorList>
            <person name="Fernandes I."/>
            <person name="De Jonge R."/>
            <person name="Van De Peer Y."/>
            <person name="Devreese B."/>
            <person name="Alves A."/>
            <person name="Esteves A.C."/>
        </authorList>
    </citation>
    <scope>NUCLEOTIDE SEQUENCE [LARGE SCALE GENOMIC DNA]</scope>
    <source>
        <strain evidence="9 10">CBS 112549</strain>
    </source>
</reference>
<comment type="caution">
    <text evidence="9">The sequence shown here is derived from an EMBL/GenBank/DDBJ whole genome shotgun (WGS) entry which is preliminary data.</text>
</comment>
<dbReference type="InterPro" id="IPR045127">
    <property type="entry name" value="TAF11-like"/>
</dbReference>
<feature type="repeat" description="ANK" evidence="6">
    <location>
        <begin position="111"/>
        <end position="143"/>
    </location>
</feature>
<dbReference type="EMBL" id="MNUE01000012">
    <property type="protein sequence ID" value="OJD36278.1"/>
    <property type="molecule type" value="Genomic_DNA"/>
</dbReference>
<dbReference type="RefSeq" id="XP_020132538.1">
    <property type="nucleotide sequence ID" value="XM_020270642.1"/>
</dbReference>